<evidence type="ECO:0000256" key="2">
    <source>
        <dbReference type="ARBA" id="ARBA00022525"/>
    </source>
</evidence>
<gene>
    <name evidence="15" type="ORF">V9T40_005097</name>
</gene>
<dbReference type="InterPro" id="IPR033116">
    <property type="entry name" value="TRYPSIN_SER"/>
</dbReference>
<dbReference type="InterPro" id="IPR001254">
    <property type="entry name" value="Trypsin_dom"/>
</dbReference>
<evidence type="ECO:0000256" key="9">
    <source>
        <dbReference type="RuleBase" id="RU363034"/>
    </source>
</evidence>
<dbReference type="AlphaFoldDB" id="A0AAN9Y2I5"/>
<evidence type="ECO:0000259" key="14">
    <source>
        <dbReference type="PROSITE" id="PS51888"/>
    </source>
</evidence>
<keyword evidence="2 10" id="KW-0964">Secreted</keyword>
<dbReference type="FunFam" id="2.40.10.10:FF:000015">
    <property type="entry name" value="Atrial natriuretic peptide-converting enzyme"/>
    <property type="match status" value="1"/>
</dbReference>
<feature type="domain" description="Peptidase S1" evidence="13">
    <location>
        <begin position="238"/>
        <end position="485"/>
    </location>
</feature>
<evidence type="ECO:0000256" key="12">
    <source>
        <dbReference type="SAM" id="SignalP"/>
    </source>
</evidence>
<name>A0AAN9Y2I5_9HEMI</name>
<feature type="compositionally biased region" description="Polar residues" evidence="11">
    <location>
        <begin position="213"/>
        <end position="224"/>
    </location>
</feature>
<keyword evidence="16" id="KW-1185">Reference proteome</keyword>
<dbReference type="SMART" id="SM00020">
    <property type="entry name" value="Tryp_SPc"/>
    <property type="match status" value="1"/>
</dbReference>
<dbReference type="Gene3D" id="2.40.10.10">
    <property type="entry name" value="Trypsin-like serine proteases"/>
    <property type="match status" value="1"/>
</dbReference>
<dbReference type="EMBL" id="JBBCAQ010000032">
    <property type="protein sequence ID" value="KAK7584134.1"/>
    <property type="molecule type" value="Genomic_DNA"/>
</dbReference>
<evidence type="ECO:0000256" key="5">
    <source>
        <dbReference type="ARBA" id="ARBA00022801"/>
    </source>
</evidence>
<reference evidence="15 16" key="1">
    <citation type="submission" date="2024-03" db="EMBL/GenBank/DDBJ databases">
        <title>Adaptation during the transition from Ophiocordyceps entomopathogen to insect associate is accompanied by gene loss and intensified selection.</title>
        <authorList>
            <person name="Ward C.M."/>
            <person name="Onetto C.A."/>
            <person name="Borneman A.R."/>
        </authorList>
    </citation>
    <scope>NUCLEOTIDE SEQUENCE [LARGE SCALE GENOMIC DNA]</scope>
    <source>
        <strain evidence="15">AWRI1</strain>
        <tissue evidence="15">Single Adult Female</tissue>
    </source>
</reference>
<keyword evidence="7" id="KW-1015">Disulfide bond</keyword>
<dbReference type="SMART" id="SM00680">
    <property type="entry name" value="CLIP"/>
    <property type="match status" value="1"/>
</dbReference>
<dbReference type="InterPro" id="IPR003137">
    <property type="entry name" value="PA_domain"/>
</dbReference>
<comment type="caution">
    <text evidence="15">The sequence shown here is derived from an EMBL/GenBank/DDBJ whole genome shotgun (WGS) entry which is preliminary data.</text>
</comment>
<proteinExistence type="inferred from homology"/>
<dbReference type="PROSITE" id="PS00135">
    <property type="entry name" value="TRYPSIN_SER"/>
    <property type="match status" value="1"/>
</dbReference>
<dbReference type="SUPFAM" id="SSF50494">
    <property type="entry name" value="Trypsin-like serine proteases"/>
    <property type="match status" value="1"/>
</dbReference>
<feature type="chain" id="PRO_5042871117" description="CLIP domain-containing serine protease" evidence="12">
    <location>
        <begin position="16"/>
        <end position="488"/>
    </location>
</feature>
<evidence type="ECO:0000313" key="16">
    <source>
        <dbReference type="Proteomes" id="UP001367676"/>
    </source>
</evidence>
<dbReference type="EC" id="3.4.21.-" evidence="9"/>
<keyword evidence="5 9" id="KW-0378">Hydrolase</keyword>
<feature type="domain" description="Clip" evidence="14">
    <location>
        <begin position="145"/>
        <end position="199"/>
    </location>
</feature>
<dbReference type="Pfam" id="PF12032">
    <property type="entry name" value="CLIP"/>
    <property type="match status" value="1"/>
</dbReference>
<dbReference type="CDD" id="cd00190">
    <property type="entry name" value="Tryp_SPc"/>
    <property type="match status" value="1"/>
</dbReference>
<evidence type="ECO:0000259" key="13">
    <source>
        <dbReference type="PROSITE" id="PS50240"/>
    </source>
</evidence>
<evidence type="ECO:0000313" key="15">
    <source>
        <dbReference type="EMBL" id="KAK7584134.1"/>
    </source>
</evidence>
<dbReference type="Pfam" id="PF02225">
    <property type="entry name" value="PA"/>
    <property type="match status" value="1"/>
</dbReference>
<dbReference type="SUPFAM" id="SSF52025">
    <property type="entry name" value="PA domain"/>
    <property type="match status" value="1"/>
</dbReference>
<feature type="signal peptide" evidence="12">
    <location>
        <begin position="1"/>
        <end position="15"/>
    </location>
</feature>
<dbReference type="GO" id="GO:0004252">
    <property type="term" value="F:serine-type endopeptidase activity"/>
    <property type="evidence" value="ECO:0007669"/>
    <property type="project" value="UniProtKB-UniRule"/>
</dbReference>
<dbReference type="PROSITE" id="PS00134">
    <property type="entry name" value="TRYPSIN_HIS"/>
    <property type="match status" value="1"/>
</dbReference>
<keyword evidence="4 12" id="KW-0732">Signal</keyword>
<dbReference type="Pfam" id="PF00089">
    <property type="entry name" value="Trypsin"/>
    <property type="match status" value="1"/>
</dbReference>
<evidence type="ECO:0000256" key="10">
    <source>
        <dbReference type="RuleBase" id="RU366078"/>
    </source>
</evidence>
<dbReference type="PRINTS" id="PR00722">
    <property type="entry name" value="CHYMOTRYPSIN"/>
</dbReference>
<dbReference type="InterPro" id="IPR022700">
    <property type="entry name" value="CLIP"/>
</dbReference>
<dbReference type="PANTHER" id="PTHR24252:SF7">
    <property type="entry name" value="HYALIN"/>
    <property type="match status" value="1"/>
</dbReference>
<dbReference type="InterPro" id="IPR043504">
    <property type="entry name" value="Peptidase_S1_PA_chymotrypsin"/>
</dbReference>
<dbReference type="Gene3D" id="3.50.30.30">
    <property type="match status" value="1"/>
</dbReference>
<dbReference type="InterPro" id="IPR001314">
    <property type="entry name" value="Peptidase_S1A"/>
</dbReference>
<evidence type="ECO:0000256" key="11">
    <source>
        <dbReference type="SAM" id="MobiDB-lite"/>
    </source>
</evidence>
<sequence>MKTCTLVSVLIYVSALFENINIVNVFDYESDIFFEILEPEELSYTYRVRPATNFGVPMNDTIKAFKSKLVPAEPYHCCSVPENQHHLKGNIALVERGSCTFKMKALCAEKAGAIGIIISDYDQESDFYIDMLDDESVKHTQISAGFLLGKNGSSETCINIRKCPSLLELLREQGRNPQVAASLRQKHCGTENGTPKVCCPTPSGGLSPVIDQGNRNPTQSQSGDFSECGRSEKKDTRIVGGKNATLGDWPWMVGLSYKSPTNPGPDFRCGATLISSQWVITAAHCVRNIGNYEVSFARIGDLDLDDQTNDGASPVDAPIDQIVPHPQYSTNPMLNDIALIHLRNPVQFTANIRPICLLSGPEYRANEYYNRKQPFIIGWGAVGWRERSSSRLQEASIKVIEQSKCANQYSSQRTALINEKIICAGEPGKDTCQGDSGGPLIFPNATEVRFYLGGIVSYGIRCATNYPGVYTRVSQFISWINQVTGESF</sequence>
<accession>A0AAN9Y2I5</accession>
<dbReference type="Proteomes" id="UP001367676">
    <property type="component" value="Unassembled WGS sequence"/>
</dbReference>
<comment type="similarity">
    <text evidence="8 10">Belongs to the peptidase S1 family. CLIP subfamily.</text>
</comment>
<evidence type="ECO:0000256" key="1">
    <source>
        <dbReference type="ARBA" id="ARBA00004613"/>
    </source>
</evidence>
<dbReference type="InterPro" id="IPR009003">
    <property type="entry name" value="Peptidase_S1_PA"/>
</dbReference>
<feature type="region of interest" description="Disordered" evidence="11">
    <location>
        <begin position="210"/>
        <end position="234"/>
    </location>
</feature>
<dbReference type="PROSITE" id="PS51888">
    <property type="entry name" value="CLIP"/>
    <property type="match status" value="1"/>
</dbReference>
<dbReference type="Gene3D" id="3.30.1640.30">
    <property type="match status" value="1"/>
</dbReference>
<dbReference type="InterPro" id="IPR046450">
    <property type="entry name" value="PA_dom_sf"/>
</dbReference>
<comment type="domain">
    <text evidence="10">The clip domain consists of 35-55 residues which are 'knitted' together usually by 3 conserved disulfide bonds forming a clip-like compact structure.</text>
</comment>
<keyword evidence="6 9" id="KW-0720">Serine protease</keyword>
<dbReference type="InterPro" id="IPR018114">
    <property type="entry name" value="TRYPSIN_HIS"/>
</dbReference>
<protein>
    <recommendedName>
        <fullName evidence="10">CLIP domain-containing serine protease</fullName>
        <ecNumber evidence="9">3.4.21.-</ecNumber>
    </recommendedName>
</protein>
<evidence type="ECO:0000256" key="3">
    <source>
        <dbReference type="ARBA" id="ARBA00022670"/>
    </source>
</evidence>
<dbReference type="PANTHER" id="PTHR24252">
    <property type="entry name" value="ACROSIN-RELATED"/>
    <property type="match status" value="1"/>
</dbReference>
<dbReference type="GO" id="GO:0006508">
    <property type="term" value="P:proteolysis"/>
    <property type="evidence" value="ECO:0007669"/>
    <property type="project" value="UniProtKB-KW"/>
</dbReference>
<evidence type="ECO:0000256" key="6">
    <source>
        <dbReference type="ARBA" id="ARBA00022825"/>
    </source>
</evidence>
<dbReference type="InterPro" id="IPR038565">
    <property type="entry name" value="CLIP_sf"/>
</dbReference>
<keyword evidence="3 9" id="KW-0645">Protease</keyword>
<dbReference type="PROSITE" id="PS50240">
    <property type="entry name" value="TRYPSIN_DOM"/>
    <property type="match status" value="1"/>
</dbReference>
<evidence type="ECO:0000256" key="4">
    <source>
        <dbReference type="ARBA" id="ARBA00022729"/>
    </source>
</evidence>
<evidence type="ECO:0000256" key="7">
    <source>
        <dbReference type="ARBA" id="ARBA00023157"/>
    </source>
</evidence>
<comment type="subcellular location">
    <subcellularLocation>
        <location evidence="1 10">Secreted</location>
    </subcellularLocation>
</comment>
<dbReference type="GO" id="GO:0005576">
    <property type="term" value="C:extracellular region"/>
    <property type="evidence" value="ECO:0007669"/>
    <property type="project" value="UniProtKB-SubCell"/>
</dbReference>
<organism evidence="15 16">
    <name type="scientific">Parthenolecanium corni</name>
    <dbReference type="NCBI Taxonomy" id="536013"/>
    <lineage>
        <taxon>Eukaryota</taxon>
        <taxon>Metazoa</taxon>
        <taxon>Ecdysozoa</taxon>
        <taxon>Arthropoda</taxon>
        <taxon>Hexapoda</taxon>
        <taxon>Insecta</taxon>
        <taxon>Pterygota</taxon>
        <taxon>Neoptera</taxon>
        <taxon>Paraneoptera</taxon>
        <taxon>Hemiptera</taxon>
        <taxon>Sternorrhyncha</taxon>
        <taxon>Coccoidea</taxon>
        <taxon>Coccidae</taxon>
        <taxon>Parthenolecanium</taxon>
    </lineage>
</organism>
<evidence type="ECO:0000256" key="8">
    <source>
        <dbReference type="ARBA" id="ARBA00024195"/>
    </source>
</evidence>